<dbReference type="FunFam" id="3.50.40.10:FF:000003">
    <property type="entry name" value="Phenylalanine--tRNA ligase beta subunit"/>
    <property type="match status" value="1"/>
</dbReference>
<dbReference type="SUPFAM" id="SSF55681">
    <property type="entry name" value="Class II aaRS and biotin synthetases"/>
    <property type="match status" value="1"/>
</dbReference>
<dbReference type="PROSITE" id="PS51483">
    <property type="entry name" value="B5"/>
    <property type="match status" value="1"/>
</dbReference>
<evidence type="ECO:0000256" key="12">
    <source>
        <dbReference type="ARBA" id="ARBA00023146"/>
    </source>
</evidence>
<dbReference type="AlphaFoldDB" id="A0A0D5BZX1"/>
<dbReference type="KEGG" id="nin:NADRNF5_0408"/>
<dbReference type="InterPro" id="IPR005146">
    <property type="entry name" value="B3/B4_tRNA-bd"/>
</dbReference>
<dbReference type="GO" id="GO:0003723">
    <property type="term" value="F:RNA binding"/>
    <property type="evidence" value="ECO:0007669"/>
    <property type="project" value="InterPro"/>
</dbReference>
<evidence type="ECO:0000313" key="14">
    <source>
        <dbReference type="EMBL" id="AJW70104.1"/>
    </source>
</evidence>
<dbReference type="Pfam" id="PF03484">
    <property type="entry name" value="B5"/>
    <property type="match status" value="1"/>
</dbReference>
<dbReference type="Pfam" id="PF03483">
    <property type="entry name" value="B3_4"/>
    <property type="match status" value="1"/>
</dbReference>
<dbReference type="InterPro" id="IPR009061">
    <property type="entry name" value="DNA-bd_dom_put_sf"/>
</dbReference>
<evidence type="ECO:0000256" key="11">
    <source>
        <dbReference type="ARBA" id="ARBA00022917"/>
    </source>
</evidence>
<keyword evidence="11" id="KW-0648">Protein biosynthesis</keyword>
<dbReference type="SMART" id="SM00873">
    <property type="entry name" value="B3_4"/>
    <property type="match status" value="1"/>
</dbReference>
<dbReference type="Gene3D" id="3.50.40.10">
    <property type="entry name" value="Phenylalanyl-trna Synthetase, Chain B, domain 3"/>
    <property type="match status" value="1"/>
</dbReference>
<reference evidence="15" key="1">
    <citation type="submission" date="2015-03" db="EMBL/GenBank/DDBJ databases">
        <title>Characterization of two novel Thaumarchaeota isolated from the Northern Adriatic Sea.</title>
        <authorList>
            <person name="Bayer B."/>
            <person name="Vojvoda J."/>
            <person name="Offre P."/>
            <person name="Srivastava A."/>
            <person name="Elisabeth N."/>
            <person name="Garcia J.A.L."/>
            <person name="Schleper C."/>
            <person name="Herndl G.J."/>
        </authorList>
    </citation>
    <scope>NUCLEOTIDE SEQUENCE [LARGE SCALE GENOMIC DNA]</scope>
    <source>
        <strain evidence="15">NF5</strain>
    </source>
</reference>
<evidence type="ECO:0000256" key="3">
    <source>
        <dbReference type="ARBA" id="ARBA00007438"/>
    </source>
</evidence>
<dbReference type="Gene3D" id="3.30.56.10">
    <property type="match status" value="2"/>
</dbReference>
<keyword evidence="12" id="KW-0030">Aminoacyl-tRNA synthetase</keyword>
<sequence>MVEEYDKMPVVELSYSRLQKLIGKVSKKQIADSLPFLGLDIESENQDLVRIEYSPNRPDYSTDFGIALGLQGLLGIKTGIVKLNVKKSTKYPIIVKSSVSKIRPFVTGIVAKNGKIDDKTIKQLMTMQEDLHFGIGRKRKKSSIGIHDLDKISFPLVYTTTDRDHTFIPLNSEKEIAITEILSKTIVGKDYGPLLGQSSQVPIILDTNQKTVSFPPIINAAVTTVTTKTKNLFVEVTGINKEDAEDMLSVVATILQSAGFYLESVKISGSNNSTPKLEQKKIKVSSSLINQILGLNLTPSKITSSLKKSRLDASSKGSIITCTIPAYRFDIFGSMDLVEEVALGYGIQNLEPTISPSQTIGKINPVSIQLKSLDQTMIGLGFLEALNSSLSSKRVLYEMTNRDSSKIISVLDSKSQEHTILRDSILPGLLENLSRNIHETYPQKMFETGIVFGLDNPVSEKINFSGISAHKDANFTEIKSILQSALKIGFGINIETKTITNPTFEDGHCASVVLDNSQIGIIGKIDSKIIENYKIRVPVVGFEISLSESILKSL</sequence>
<keyword evidence="15" id="KW-1185">Reference proteome</keyword>
<comment type="subcellular location">
    <subcellularLocation>
        <location evidence="2">Cytoplasm</location>
    </subcellularLocation>
</comment>
<dbReference type="PANTHER" id="PTHR10947">
    <property type="entry name" value="PHENYLALANYL-TRNA SYNTHETASE BETA CHAIN AND LEUCINE-RICH REPEAT-CONTAINING PROTEIN 47"/>
    <property type="match status" value="1"/>
</dbReference>
<evidence type="ECO:0000256" key="5">
    <source>
        <dbReference type="ARBA" id="ARBA00022490"/>
    </source>
</evidence>
<keyword evidence="8" id="KW-0547">Nucleotide-binding</keyword>
<evidence type="ECO:0000256" key="9">
    <source>
        <dbReference type="ARBA" id="ARBA00022840"/>
    </source>
</evidence>
<dbReference type="GO" id="GO:0004826">
    <property type="term" value="F:phenylalanine-tRNA ligase activity"/>
    <property type="evidence" value="ECO:0007669"/>
    <property type="project" value="UniProtKB-EC"/>
</dbReference>
<evidence type="ECO:0000259" key="13">
    <source>
        <dbReference type="PROSITE" id="PS51483"/>
    </source>
</evidence>
<gene>
    <name evidence="14" type="primary">pheT</name>
    <name evidence="14" type="ORF">NADRNF5_0408</name>
</gene>
<evidence type="ECO:0000256" key="4">
    <source>
        <dbReference type="ARBA" id="ARBA00012814"/>
    </source>
</evidence>
<name>A0A0D5BZX1_9ARCH</name>
<dbReference type="EMBL" id="CP011070">
    <property type="protein sequence ID" value="AJW70104.1"/>
    <property type="molecule type" value="Genomic_DNA"/>
</dbReference>
<dbReference type="PANTHER" id="PTHR10947:SF0">
    <property type="entry name" value="PHENYLALANINE--TRNA LIGASE BETA SUBUNIT"/>
    <property type="match status" value="1"/>
</dbReference>
<dbReference type="SMART" id="SM00874">
    <property type="entry name" value="B5"/>
    <property type="match status" value="2"/>
</dbReference>
<dbReference type="InterPro" id="IPR004531">
    <property type="entry name" value="Phe-tRNA-synth_IIc_bsu_arc_euk"/>
</dbReference>
<dbReference type="Proteomes" id="UP000032408">
    <property type="component" value="Chromosome"/>
</dbReference>
<dbReference type="InterPro" id="IPR020825">
    <property type="entry name" value="Phe-tRNA_synthase-like_B3/B4"/>
</dbReference>
<dbReference type="InterPro" id="IPR041616">
    <property type="entry name" value="PheRS_beta_core"/>
</dbReference>
<dbReference type="STRING" id="1580092.NADRNF5_0408"/>
<dbReference type="GO" id="GO:0009328">
    <property type="term" value="C:phenylalanine-tRNA ligase complex"/>
    <property type="evidence" value="ECO:0007669"/>
    <property type="project" value="TreeGrafter"/>
</dbReference>
<protein>
    <recommendedName>
        <fullName evidence="4">phenylalanine--tRNA ligase</fullName>
        <ecNumber evidence="4">6.1.1.20</ecNumber>
    </recommendedName>
</protein>
<comment type="cofactor">
    <cofactor evidence="1">
        <name>Mg(2+)</name>
        <dbReference type="ChEBI" id="CHEBI:18420"/>
    </cofactor>
</comment>
<evidence type="ECO:0000256" key="6">
    <source>
        <dbReference type="ARBA" id="ARBA00022598"/>
    </source>
</evidence>
<evidence type="ECO:0000256" key="7">
    <source>
        <dbReference type="ARBA" id="ARBA00022723"/>
    </source>
</evidence>
<keyword evidence="7" id="KW-0479">Metal-binding</keyword>
<dbReference type="NCBIfam" id="TIGR00471">
    <property type="entry name" value="pheT_arch"/>
    <property type="match status" value="1"/>
</dbReference>
<dbReference type="Gene3D" id="3.30.930.10">
    <property type="entry name" value="Bira Bifunctional Protein, Domain 2"/>
    <property type="match status" value="1"/>
</dbReference>
<dbReference type="SUPFAM" id="SSF46955">
    <property type="entry name" value="Putative DNA-binding domain"/>
    <property type="match status" value="1"/>
</dbReference>
<organism evidence="14 15">
    <name type="scientific">Nitrosopumilus adriaticus</name>
    <dbReference type="NCBI Taxonomy" id="1580092"/>
    <lineage>
        <taxon>Archaea</taxon>
        <taxon>Nitrososphaerota</taxon>
        <taxon>Nitrososphaeria</taxon>
        <taxon>Nitrosopumilales</taxon>
        <taxon>Nitrosopumilaceae</taxon>
        <taxon>Nitrosopumilus</taxon>
    </lineage>
</organism>
<keyword evidence="9" id="KW-0067">ATP-binding</keyword>
<comment type="similarity">
    <text evidence="3">Belongs to the phenylalanyl-tRNA synthetase beta subunit family. Type 2 subfamily.</text>
</comment>
<dbReference type="InterPro" id="IPR045060">
    <property type="entry name" value="Phe-tRNA-ligase_IIc_bsu"/>
</dbReference>
<dbReference type="Pfam" id="PF17759">
    <property type="entry name" value="tRNA_synthFbeta"/>
    <property type="match status" value="1"/>
</dbReference>
<dbReference type="GO" id="GO:0006432">
    <property type="term" value="P:phenylalanyl-tRNA aminoacylation"/>
    <property type="evidence" value="ECO:0007669"/>
    <property type="project" value="InterPro"/>
</dbReference>
<evidence type="ECO:0000256" key="8">
    <source>
        <dbReference type="ARBA" id="ARBA00022741"/>
    </source>
</evidence>
<dbReference type="InterPro" id="IPR005147">
    <property type="entry name" value="tRNA_synthase_B5-dom"/>
</dbReference>
<evidence type="ECO:0000313" key="15">
    <source>
        <dbReference type="Proteomes" id="UP000032408"/>
    </source>
</evidence>
<accession>A0A0D5BZX1</accession>
<keyword evidence="5" id="KW-0963">Cytoplasm</keyword>
<evidence type="ECO:0000256" key="1">
    <source>
        <dbReference type="ARBA" id="ARBA00001946"/>
    </source>
</evidence>
<dbReference type="EC" id="6.1.1.20" evidence="4"/>
<dbReference type="GO" id="GO:0000287">
    <property type="term" value="F:magnesium ion binding"/>
    <property type="evidence" value="ECO:0007669"/>
    <property type="project" value="InterPro"/>
</dbReference>
<dbReference type="InterPro" id="IPR045864">
    <property type="entry name" value="aa-tRNA-synth_II/BPL/LPL"/>
</dbReference>
<evidence type="ECO:0000256" key="2">
    <source>
        <dbReference type="ARBA" id="ARBA00004496"/>
    </source>
</evidence>
<feature type="domain" description="B5" evidence="13">
    <location>
        <begin position="277"/>
        <end position="352"/>
    </location>
</feature>
<keyword evidence="10" id="KW-0460">Magnesium</keyword>
<reference evidence="14 15" key="2">
    <citation type="journal article" date="2016" name="ISME J.">
        <title>Physiological and genomic characterization of two novel marine thaumarchaeal strains indicates niche differentiation.</title>
        <authorList>
            <person name="Bayer B."/>
            <person name="Vojvoda J."/>
            <person name="Offre P."/>
            <person name="Alves R.J."/>
            <person name="Elisabeth N.H."/>
            <person name="Garcia J.A."/>
            <person name="Volland J.M."/>
            <person name="Srivastava A."/>
            <person name="Schleper C."/>
            <person name="Herndl G.J."/>
        </authorList>
    </citation>
    <scope>NUCLEOTIDE SEQUENCE [LARGE SCALE GENOMIC DNA]</scope>
    <source>
        <strain evidence="14 15">NF5</strain>
    </source>
</reference>
<dbReference type="GO" id="GO:0005524">
    <property type="term" value="F:ATP binding"/>
    <property type="evidence" value="ECO:0007669"/>
    <property type="project" value="UniProtKB-KW"/>
</dbReference>
<proteinExistence type="inferred from homology"/>
<dbReference type="HOGENOM" id="CLU_020279_3_0_2"/>
<keyword evidence="6 14" id="KW-0436">Ligase</keyword>
<evidence type="ECO:0000256" key="10">
    <source>
        <dbReference type="ARBA" id="ARBA00022842"/>
    </source>
</evidence>